<evidence type="ECO:0000313" key="1">
    <source>
        <dbReference type="EMBL" id="AEG61809.1"/>
    </source>
</evidence>
<sequence>MTRYRMLAIDLDDTLLNSRLQISPRTKEAIRRARDAGVHVTLATGRMYRSALPYARELELNLPLITYQGALIKEVATEEVLLHRPLPLELAREAVALASSQGHHVNVYLDDNLYVGKLTPEAEKYRKISGVPIYPVGDLVKLLDKRGVAPTKVLVVGEETAMDELGEQMLDRFGKTLHICKSKPHFLELSHPEATKGHALDTLARRWDLTRDQVIAVGDSYNDLEMIEYAGLGVVMGNACPDIKAKADYITQSNEQDGVAEVIAKFIFED</sequence>
<dbReference type="InterPro" id="IPR000150">
    <property type="entry name" value="Cof"/>
</dbReference>
<dbReference type="SFLD" id="SFLDS00003">
    <property type="entry name" value="Haloacid_Dehalogenase"/>
    <property type="match status" value="1"/>
</dbReference>
<dbReference type="SFLD" id="SFLDG01144">
    <property type="entry name" value="C2.B.4:_PGP_Like"/>
    <property type="match status" value="1"/>
</dbReference>
<reference evidence="2" key="1">
    <citation type="submission" date="2011-05" db="EMBL/GenBank/DDBJ databases">
        <title>Complete sequence of Desulfotomaculum ruminis DSM 2154.</title>
        <authorList>
            <person name="Lucas S."/>
            <person name="Copeland A."/>
            <person name="Lapidus A."/>
            <person name="Cheng J.-F."/>
            <person name="Goodwin L."/>
            <person name="Pitluck S."/>
            <person name="Lu M."/>
            <person name="Detter J.C."/>
            <person name="Han C."/>
            <person name="Tapia R."/>
            <person name="Land M."/>
            <person name="Hauser L."/>
            <person name="Kyrpides N."/>
            <person name="Ivanova N."/>
            <person name="Mikhailova N."/>
            <person name="Pagani I."/>
            <person name="Stams A.J.M."/>
            <person name="Plugge C.M."/>
            <person name="Muyzer G."/>
            <person name="Kuever J."/>
            <person name="Parshina S.N."/>
            <person name="Ivanova A.E."/>
            <person name="Nazina T.N."/>
            <person name="Brambilla E."/>
            <person name="Spring S."/>
            <person name="Klenk H.-P."/>
            <person name="Woyke T."/>
        </authorList>
    </citation>
    <scope>NUCLEOTIDE SEQUENCE [LARGE SCALE GENOMIC DNA]</scope>
    <source>
        <strain evidence="2">ATCC 23193 / DSM 2154 / NCIB 8452 / DL</strain>
    </source>
</reference>
<dbReference type="GO" id="GO:0000287">
    <property type="term" value="F:magnesium ion binding"/>
    <property type="evidence" value="ECO:0007669"/>
    <property type="project" value="TreeGrafter"/>
</dbReference>
<dbReference type="EMBL" id="CP002780">
    <property type="protein sequence ID" value="AEG61809.1"/>
    <property type="molecule type" value="Genomic_DNA"/>
</dbReference>
<keyword evidence="1" id="KW-0378">Hydrolase</keyword>
<dbReference type="HOGENOM" id="CLU_044146_0_1_9"/>
<gene>
    <name evidence="1" type="ordered locus">Desru_3607</name>
</gene>
<dbReference type="AlphaFoldDB" id="F6DNB8"/>
<dbReference type="NCBIfam" id="TIGR00099">
    <property type="entry name" value="Cof-subfamily"/>
    <property type="match status" value="1"/>
</dbReference>
<evidence type="ECO:0000313" key="2">
    <source>
        <dbReference type="Proteomes" id="UP000009234"/>
    </source>
</evidence>
<dbReference type="RefSeq" id="WP_013843555.1">
    <property type="nucleotide sequence ID" value="NC_015589.1"/>
</dbReference>
<reference evidence="1 2" key="2">
    <citation type="journal article" date="2012" name="Stand. Genomic Sci.">
        <title>Complete genome sequence of the sulfate-reducing firmicute Desulfotomaculum ruminis type strain (DL(T)).</title>
        <authorList>
            <person name="Spring S."/>
            <person name="Visser M."/>
            <person name="Lu M."/>
            <person name="Copeland A."/>
            <person name="Lapidus A."/>
            <person name="Lucas S."/>
            <person name="Cheng J.F."/>
            <person name="Han C."/>
            <person name="Tapia R."/>
            <person name="Goodwin L.A."/>
            <person name="Pitluck S."/>
            <person name="Ivanova N."/>
            <person name="Land M."/>
            <person name="Hauser L."/>
            <person name="Larimer F."/>
            <person name="Rohde M."/>
            <person name="Goker M."/>
            <person name="Detter J.C."/>
            <person name="Kyrpides N.C."/>
            <person name="Woyke T."/>
            <person name="Schaap P.J."/>
            <person name="Plugge C.M."/>
            <person name="Muyzer G."/>
            <person name="Kuever J."/>
            <person name="Pereira I.A."/>
            <person name="Parshina S.N."/>
            <person name="Bernier-Latmani R."/>
            <person name="Stams A.J."/>
            <person name="Klenk H.P."/>
        </authorList>
    </citation>
    <scope>NUCLEOTIDE SEQUENCE [LARGE SCALE GENOMIC DNA]</scope>
    <source>
        <strain evidence="2">ATCC 23193 / DSM 2154 / NCIB 8452 / DL</strain>
    </source>
</reference>
<dbReference type="GO" id="GO:0005829">
    <property type="term" value="C:cytosol"/>
    <property type="evidence" value="ECO:0007669"/>
    <property type="project" value="TreeGrafter"/>
</dbReference>
<dbReference type="InterPro" id="IPR023214">
    <property type="entry name" value="HAD_sf"/>
</dbReference>
<name>F6DNB8_DESRL</name>
<dbReference type="PANTHER" id="PTHR10000">
    <property type="entry name" value="PHOSPHOSERINE PHOSPHATASE"/>
    <property type="match status" value="1"/>
</dbReference>
<dbReference type="Gene3D" id="3.40.50.1000">
    <property type="entry name" value="HAD superfamily/HAD-like"/>
    <property type="match status" value="1"/>
</dbReference>
<protein>
    <submittedName>
        <fullName evidence="1">Cof-like hydrolase</fullName>
    </submittedName>
</protein>
<dbReference type="NCBIfam" id="TIGR01484">
    <property type="entry name" value="HAD-SF-IIB"/>
    <property type="match status" value="1"/>
</dbReference>
<dbReference type="OrthoDB" id="9781413at2"/>
<dbReference type="InterPro" id="IPR036412">
    <property type="entry name" value="HAD-like_sf"/>
</dbReference>
<dbReference type="PROSITE" id="PS01229">
    <property type="entry name" value="COF_2"/>
    <property type="match status" value="1"/>
</dbReference>
<dbReference type="SUPFAM" id="SSF56784">
    <property type="entry name" value="HAD-like"/>
    <property type="match status" value="1"/>
</dbReference>
<dbReference type="GO" id="GO:0016791">
    <property type="term" value="F:phosphatase activity"/>
    <property type="evidence" value="ECO:0007669"/>
    <property type="project" value="UniProtKB-ARBA"/>
</dbReference>
<keyword evidence="2" id="KW-1185">Reference proteome</keyword>
<organism evidence="1 2">
    <name type="scientific">Desulforamulus ruminis (strain ATCC 23193 / DSM 2154 / NCIMB 8452 / DL)</name>
    <name type="common">Desulfotomaculum ruminis</name>
    <dbReference type="NCBI Taxonomy" id="696281"/>
    <lineage>
        <taxon>Bacteria</taxon>
        <taxon>Bacillati</taxon>
        <taxon>Bacillota</taxon>
        <taxon>Clostridia</taxon>
        <taxon>Eubacteriales</taxon>
        <taxon>Peptococcaceae</taxon>
        <taxon>Desulforamulus</taxon>
    </lineage>
</organism>
<dbReference type="Gene3D" id="3.30.1240.10">
    <property type="match status" value="1"/>
</dbReference>
<dbReference type="SFLD" id="SFLDG01140">
    <property type="entry name" value="C2.B:_Phosphomannomutase_and_P"/>
    <property type="match status" value="1"/>
</dbReference>
<dbReference type="eggNOG" id="COG0561">
    <property type="taxonomic scope" value="Bacteria"/>
</dbReference>
<dbReference type="CDD" id="cd07516">
    <property type="entry name" value="HAD_Pase"/>
    <property type="match status" value="1"/>
</dbReference>
<dbReference type="STRING" id="696281.Desru_3607"/>
<dbReference type="InterPro" id="IPR006379">
    <property type="entry name" value="HAD-SF_hydro_IIB"/>
</dbReference>
<accession>F6DNB8</accession>
<dbReference type="PANTHER" id="PTHR10000:SF8">
    <property type="entry name" value="HAD SUPERFAMILY HYDROLASE-LIKE, TYPE 3"/>
    <property type="match status" value="1"/>
</dbReference>
<dbReference type="Proteomes" id="UP000009234">
    <property type="component" value="Chromosome"/>
</dbReference>
<proteinExistence type="predicted"/>
<dbReference type="Pfam" id="PF08282">
    <property type="entry name" value="Hydrolase_3"/>
    <property type="match status" value="1"/>
</dbReference>
<dbReference type="KEGG" id="dru:Desru_3607"/>